<dbReference type="SUPFAM" id="SSF53850">
    <property type="entry name" value="Periplasmic binding protein-like II"/>
    <property type="match status" value="1"/>
</dbReference>
<dbReference type="AlphaFoldDB" id="A0AA37WK64"/>
<evidence type="ECO:0000313" key="2">
    <source>
        <dbReference type="EMBL" id="GLS24633.1"/>
    </source>
</evidence>
<gene>
    <name evidence="2" type="ORF">GCM10007877_03470</name>
</gene>
<organism evidence="2 3">
    <name type="scientific">Marinibactrum halimedae</name>
    <dbReference type="NCBI Taxonomy" id="1444977"/>
    <lineage>
        <taxon>Bacteria</taxon>
        <taxon>Pseudomonadati</taxon>
        <taxon>Pseudomonadota</taxon>
        <taxon>Gammaproteobacteria</taxon>
        <taxon>Cellvibrionales</taxon>
        <taxon>Cellvibrionaceae</taxon>
        <taxon>Marinibactrum</taxon>
    </lineage>
</organism>
<dbReference type="EMBL" id="BSPD01000016">
    <property type="protein sequence ID" value="GLS24633.1"/>
    <property type="molecule type" value="Genomic_DNA"/>
</dbReference>
<name>A0AA37WK64_9GAMM</name>
<dbReference type="PANTHER" id="PTHR35936:SF25">
    <property type="entry name" value="ABC TRANSPORTER SUBSTRATE-BINDING PROTEIN"/>
    <property type="match status" value="1"/>
</dbReference>
<protein>
    <recommendedName>
        <fullName evidence="4">Solute-binding protein family 3/N-terminal domain-containing protein</fullName>
    </recommendedName>
</protein>
<comment type="similarity">
    <text evidence="1">Belongs to the bacterial solute-binding protein 3 family.</text>
</comment>
<reference evidence="2 3" key="1">
    <citation type="journal article" date="2014" name="Int. J. Syst. Evol. Microbiol.">
        <title>Complete genome sequence of Corynebacterium casei LMG S-19264T (=DSM 44701T), isolated from a smear-ripened cheese.</title>
        <authorList>
            <consortium name="US DOE Joint Genome Institute (JGI-PGF)"/>
            <person name="Walter F."/>
            <person name="Albersmeier A."/>
            <person name="Kalinowski J."/>
            <person name="Ruckert C."/>
        </authorList>
    </citation>
    <scope>NUCLEOTIDE SEQUENCE [LARGE SCALE GENOMIC DNA]</scope>
    <source>
        <strain evidence="2 3">NBRC 110095</strain>
    </source>
</reference>
<dbReference type="PANTHER" id="PTHR35936">
    <property type="entry name" value="MEMBRANE-BOUND LYTIC MUREIN TRANSGLYCOSYLASE F"/>
    <property type="match status" value="1"/>
</dbReference>
<evidence type="ECO:0008006" key="4">
    <source>
        <dbReference type="Google" id="ProtNLM"/>
    </source>
</evidence>
<evidence type="ECO:0000313" key="3">
    <source>
        <dbReference type="Proteomes" id="UP001156870"/>
    </source>
</evidence>
<dbReference type="Gene3D" id="3.40.190.10">
    <property type="entry name" value="Periplasmic binding protein-like II"/>
    <property type="match status" value="2"/>
</dbReference>
<comment type="caution">
    <text evidence="2">The sequence shown here is derived from an EMBL/GenBank/DDBJ whole genome shotgun (WGS) entry which is preliminary data.</text>
</comment>
<accession>A0AA37WK64</accession>
<evidence type="ECO:0000256" key="1">
    <source>
        <dbReference type="ARBA" id="ARBA00010333"/>
    </source>
</evidence>
<dbReference type="Proteomes" id="UP001156870">
    <property type="component" value="Unassembled WGS sequence"/>
</dbReference>
<sequence length="314" mass="36173">MHPPESEIDHSISTLRLTSTGELITFTTQEVWPFVSFDWSNPTLSAKSDRISFSRRVPEVQITTGEFPPYSSRYSIAGGFYTHVIALALASQGLQANFTFMPWRRAYNEAAQSHFDATSFWAESPDYHVDFLFAQGFHEDDNIFYCRADLPFNDWSTFKDFRGLTIGVSRGYTYTESFWEAAEKKLFITSPENTDIQNFRKLAANRIDCLLISEYYGRHIEWTYFNGRVEMFKKLSTPLASIPSYLLIARGGARSQKLKYLYNRGIKILEKNGTLARLRSRLRQGYYDVNVCHTPLDFNKFPRGGESRSALCGY</sequence>
<keyword evidence="3" id="KW-1185">Reference proteome</keyword>
<proteinExistence type="inferred from homology"/>